<evidence type="ECO:0000313" key="1">
    <source>
        <dbReference type="EMBL" id="EUD63792.1"/>
    </source>
</evidence>
<gene>
    <name evidence="1" type="ORF">C922_05827</name>
</gene>
<dbReference type="EMBL" id="KI965671">
    <property type="protein sequence ID" value="EUD63792.1"/>
    <property type="molecule type" value="Genomic_DNA"/>
</dbReference>
<dbReference type="Proteomes" id="UP000030640">
    <property type="component" value="Unassembled WGS sequence"/>
</dbReference>
<dbReference type="VEuPathDB" id="PlasmoDB:C922_05827"/>
<dbReference type="RefSeq" id="XP_008819620.1">
    <property type="nucleotide sequence ID" value="XM_008821398.1"/>
</dbReference>
<organism evidence="1 2">
    <name type="scientific">Plasmodium inui San Antonio 1</name>
    <dbReference type="NCBI Taxonomy" id="1237626"/>
    <lineage>
        <taxon>Eukaryota</taxon>
        <taxon>Sar</taxon>
        <taxon>Alveolata</taxon>
        <taxon>Apicomplexa</taxon>
        <taxon>Aconoidasida</taxon>
        <taxon>Haemosporida</taxon>
        <taxon>Plasmodiidae</taxon>
        <taxon>Plasmodium</taxon>
        <taxon>Plasmodium (Plasmodium)</taxon>
    </lineage>
</organism>
<reference evidence="1 2" key="1">
    <citation type="submission" date="2013-02" db="EMBL/GenBank/DDBJ databases">
        <title>The Genome Sequence of Plasmodium inui San Antonio 1.</title>
        <authorList>
            <consortium name="The Broad Institute Genome Sequencing Platform"/>
            <consortium name="The Broad Institute Genome Sequencing Center for Infectious Disease"/>
            <person name="Neafsey D."/>
            <person name="Cheeseman I."/>
            <person name="Volkman S."/>
            <person name="Adams J."/>
            <person name="Walker B."/>
            <person name="Young S.K."/>
            <person name="Zeng Q."/>
            <person name="Gargeya S."/>
            <person name="Fitzgerald M."/>
            <person name="Haas B."/>
            <person name="Abouelleil A."/>
            <person name="Alvarado L."/>
            <person name="Arachchi H.M."/>
            <person name="Berlin A.M."/>
            <person name="Chapman S.B."/>
            <person name="Dewar J."/>
            <person name="Goldberg J."/>
            <person name="Griggs A."/>
            <person name="Gujja S."/>
            <person name="Hansen M."/>
            <person name="Howarth C."/>
            <person name="Imamovic A."/>
            <person name="Larimer J."/>
            <person name="McCowan C."/>
            <person name="Murphy C."/>
            <person name="Neiman D."/>
            <person name="Pearson M."/>
            <person name="Priest M."/>
            <person name="Roberts A."/>
            <person name="Saif S."/>
            <person name="Shea T."/>
            <person name="Sisk P."/>
            <person name="Sykes S."/>
            <person name="Wortman J."/>
            <person name="Nusbaum C."/>
            <person name="Birren B."/>
        </authorList>
    </citation>
    <scope>NUCLEOTIDE SEQUENCE [LARGE SCALE GENOMIC DNA]</scope>
    <source>
        <strain evidence="1 2">San Antonio 1</strain>
    </source>
</reference>
<proteinExistence type="predicted"/>
<dbReference type="GeneID" id="20041101"/>
<sequence length="116" mass="13544">MNTPSANILFKWKYYPHNTTVNRRVLLVLTYSIKESYSKGNFTHKGKTLETSCFRLYNSTPGDPYRSTINTFIEQYYGDFWTPQHCASTGISRFLTIVILEYVWTSQETAIHIMKA</sequence>
<name>W6ZSB1_9APIC</name>
<evidence type="ECO:0000313" key="2">
    <source>
        <dbReference type="Proteomes" id="UP000030640"/>
    </source>
</evidence>
<dbReference type="AlphaFoldDB" id="W6ZSB1"/>
<protein>
    <submittedName>
        <fullName evidence="1">Uncharacterized protein</fullName>
    </submittedName>
</protein>
<accession>W6ZSB1</accession>
<keyword evidence="2" id="KW-1185">Reference proteome</keyword>